<name>A0AAV2GPW9_9ROSI</name>
<evidence type="ECO:0000313" key="3">
    <source>
        <dbReference type="Proteomes" id="UP001497516"/>
    </source>
</evidence>
<evidence type="ECO:0000313" key="2">
    <source>
        <dbReference type="EMBL" id="CAL1412724.1"/>
    </source>
</evidence>
<dbReference type="AlphaFoldDB" id="A0AAV2GPW9"/>
<accession>A0AAV2GPW9</accession>
<organism evidence="2 3">
    <name type="scientific">Linum trigynum</name>
    <dbReference type="NCBI Taxonomy" id="586398"/>
    <lineage>
        <taxon>Eukaryota</taxon>
        <taxon>Viridiplantae</taxon>
        <taxon>Streptophyta</taxon>
        <taxon>Embryophyta</taxon>
        <taxon>Tracheophyta</taxon>
        <taxon>Spermatophyta</taxon>
        <taxon>Magnoliopsida</taxon>
        <taxon>eudicotyledons</taxon>
        <taxon>Gunneridae</taxon>
        <taxon>Pentapetalae</taxon>
        <taxon>rosids</taxon>
        <taxon>fabids</taxon>
        <taxon>Malpighiales</taxon>
        <taxon>Linaceae</taxon>
        <taxon>Linum</taxon>
    </lineage>
</organism>
<evidence type="ECO:0000256" key="1">
    <source>
        <dbReference type="SAM" id="MobiDB-lite"/>
    </source>
</evidence>
<proteinExistence type="predicted"/>
<dbReference type="EMBL" id="OZ034822">
    <property type="protein sequence ID" value="CAL1412724.1"/>
    <property type="molecule type" value="Genomic_DNA"/>
</dbReference>
<reference evidence="2 3" key="1">
    <citation type="submission" date="2024-04" db="EMBL/GenBank/DDBJ databases">
        <authorList>
            <person name="Fracassetti M."/>
        </authorList>
    </citation>
    <scope>NUCLEOTIDE SEQUENCE [LARGE SCALE GENOMIC DNA]</scope>
</reference>
<dbReference type="Proteomes" id="UP001497516">
    <property type="component" value="Chromosome 9"/>
</dbReference>
<protein>
    <submittedName>
        <fullName evidence="2">Uncharacterized protein</fullName>
    </submittedName>
</protein>
<feature type="region of interest" description="Disordered" evidence="1">
    <location>
        <begin position="23"/>
        <end position="49"/>
    </location>
</feature>
<sequence>MSPANAHSLLPYVTYSAPPIVAAASPPRRTQNSTIPSPDEGGFAISSAMPPYPYSCTATRTRETTSMDLTKGVLFPVLKSNTTRH</sequence>
<gene>
    <name evidence="2" type="ORF">LTRI10_LOCUS51998</name>
</gene>
<keyword evidence="3" id="KW-1185">Reference proteome</keyword>